<organism evidence="1 2">
    <name type="scientific">Colletotrichum gloeosporioides</name>
    <name type="common">Anthracnose fungus</name>
    <name type="synonym">Glomerella cingulata</name>
    <dbReference type="NCBI Taxonomy" id="474922"/>
    <lineage>
        <taxon>Eukaryota</taxon>
        <taxon>Fungi</taxon>
        <taxon>Dikarya</taxon>
        <taxon>Ascomycota</taxon>
        <taxon>Pezizomycotina</taxon>
        <taxon>Sordariomycetes</taxon>
        <taxon>Hypocreomycetidae</taxon>
        <taxon>Glomerellales</taxon>
        <taxon>Glomerellaceae</taxon>
        <taxon>Colletotrichum</taxon>
        <taxon>Colletotrichum gloeosporioides species complex</taxon>
    </lineage>
</organism>
<evidence type="ECO:0000313" key="1">
    <source>
        <dbReference type="EMBL" id="KAF3802375.1"/>
    </source>
</evidence>
<dbReference type="EMBL" id="WVTB01000064">
    <property type="protein sequence ID" value="KAF3802375.1"/>
    <property type="molecule type" value="Genomic_DNA"/>
</dbReference>
<dbReference type="GeneID" id="69010999"/>
<protein>
    <submittedName>
        <fullName evidence="1">Uncharacterized protein</fullName>
    </submittedName>
</protein>
<keyword evidence="2" id="KW-1185">Reference proteome</keyword>
<accession>A0A8H4CEC5</accession>
<feature type="non-terminal residue" evidence="1">
    <location>
        <position position="1"/>
    </location>
</feature>
<proteinExistence type="predicted"/>
<name>A0A8H4CEC5_COLGL</name>
<dbReference type="AlphaFoldDB" id="A0A8H4CEC5"/>
<reference evidence="1" key="1">
    <citation type="journal article" date="2020" name="Phytopathology">
        <title>Genome sequence and comparative analysis of Colletotrichum gloeosporioides isolated from Liriodendron leaves.</title>
        <authorList>
            <person name="Fu F.F."/>
            <person name="Hao Z."/>
            <person name="Wang P."/>
            <person name="Lu Y."/>
            <person name="Xue L.J."/>
            <person name="Wei G."/>
            <person name="Tian Y."/>
            <person name="Baishi H."/>
            <person name="Xu H."/>
            <person name="Shi J."/>
            <person name="Cheng T."/>
            <person name="Wang G."/>
            <person name="Yi Y."/>
            <person name="Chen J."/>
        </authorList>
    </citation>
    <scope>NUCLEOTIDE SEQUENCE</scope>
    <source>
        <strain evidence="1">Lc1</strain>
    </source>
</reference>
<sequence>FLIRKKDRKIRLINSATQINRVTLQNAALPPAGDKFSEDFAIYQLLSLLNFFLRYN</sequence>
<evidence type="ECO:0000313" key="2">
    <source>
        <dbReference type="Proteomes" id="UP000613401"/>
    </source>
</evidence>
<gene>
    <name evidence="1" type="ORF">GCG54_00003841</name>
</gene>
<dbReference type="RefSeq" id="XP_045261534.1">
    <property type="nucleotide sequence ID" value="XM_045403902.1"/>
</dbReference>
<comment type="caution">
    <text evidence="1">The sequence shown here is derived from an EMBL/GenBank/DDBJ whole genome shotgun (WGS) entry which is preliminary data.</text>
</comment>
<dbReference type="Proteomes" id="UP000613401">
    <property type="component" value="Unassembled WGS sequence"/>
</dbReference>
<reference evidence="1" key="2">
    <citation type="submission" date="2020-03" db="EMBL/GenBank/DDBJ databases">
        <authorList>
            <person name="Fu F.-F."/>
            <person name="Chen J."/>
        </authorList>
    </citation>
    <scope>NUCLEOTIDE SEQUENCE</scope>
    <source>
        <strain evidence="1">Lc1</strain>
    </source>
</reference>